<evidence type="ECO:0000313" key="11">
    <source>
        <dbReference type="Proteomes" id="UP000680116"/>
    </source>
</evidence>
<dbReference type="InterPro" id="IPR035965">
    <property type="entry name" value="PAS-like_dom_sf"/>
</dbReference>
<dbReference type="PRINTS" id="PR00344">
    <property type="entry name" value="BCTRLSENSOR"/>
</dbReference>
<keyword evidence="7" id="KW-0175">Coiled coil</keyword>
<dbReference type="SUPFAM" id="SSF55874">
    <property type="entry name" value="ATPase domain of HSP90 chaperone/DNA topoisomerase II/histidine kinase"/>
    <property type="match status" value="1"/>
</dbReference>
<gene>
    <name evidence="10" type="primary">sasA_5</name>
    <name evidence="10" type="ORF">LYB30171_00789</name>
</gene>
<dbReference type="InterPro" id="IPR003594">
    <property type="entry name" value="HATPase_dom"/>
</dbReference>
<dbReference type="EC" id="2.7.13.3" evidence="2"/>
<evidence type="ECO:0000256" key="3">
    <source>
        <dbReference type="ARBA" id="ARBA00022553"/>
    </source>
</evidence>
<dbReference type="Proteomes" id="UP000680116">
    <property type="component" value="Chromosome"/>
</dbReference>
<dbReference type="PANTHER" id="PTHR42878">
    <property type="entry name" value="TWO-COMPONENT HISTIDINE KINASE"/>
    <property type="match status" value="1"/>
</dbReference>
<dbReference type="CDD" id="cd00130">
    <property type="entry name" value="PAS"/>
    <property type="match status" value="1"/>
</dbReference>
<accession>A0ABM8UDR2</accession>
<keyword evidence="8" id="KW-0812">Transmembrane</keyword>
<dbReference type="InterPro" id="IPR036890">
    <property type="entry name" value="HATPase_C_sf"/>
</dbReference>
<dbReference type="Pfam" id="PF02518">
    <property type="entry name" value="HATPase_c"/>
    <property type="match status" value="1"/>
</dbReference>
<dbReference type="InterPro" id="IPR013656">
    <property type="entry name" value="PAS_4"/>
</dbReference>
<evidence type="ECO:0000256" key="8">
    <source>
        <dbReference type="SAM" id="Phobius"/>
    </source>
</evidence>
<dbReference type="SUPFAM" id="SSF47384">
    <property type="entry name" value="Homodimeric domain of signal transducing histidine kinase"/>
    <property type="match status" value="1"/>
</dbReference>
<keyword evidence="5" id="KW-0418">Kinase</keyword>
<dbReference type="SMART" id="SM00388">
    <property type="entry name" value="HisKA"/>
    <property type="match status" value="1"/>
</dbReference>
<evidence type="ECO:0000256" key="2">
    <source>
        <dbReference type="ARBA" id="ARBA00012438"/>
    </source>
</evidence>
<evidence type="ECO:0000256" key="4">
    <source>
        <dbReference type="ARBA" id="ARBA00022679"/>
    </source>
</evidence>
<dbReference type="EMBL" id="OU015430">
    <property type="protein sequence ID" value="CAG4970702.1"/>
    <property type="molecule type" value="Genomic_DNA"/>
</dbReference>
<keyword evidence="6 8" id="KW-0472">Membrane</keyword>
<dbReference type="InterPro" id="IPR005467">
    <property type="entry name" value="His_kinase_dom"/>
</dbReference>
<evidence type="ECO:0000256" key="1">
    <source>
        <dbReference type="ARBA" id="ARBA00000085"/>
    </source>
</evidence>
<dbReference type="Gene3D" id="3.30.450.20">
    <property type="entry name" value="PAS domain"/>
    <property type="match status" value="1"/>
</dbReference>
<dbReference type="InterPro" id="IPR004358">
    <property type="entry name" value="Sig_transdc_His_kin-like_C"/>
</dbReference>
<dbReference type="CDD" id="cd00082">
    <property type="entry name" value="HisKA"/>
    <property type="match status" value="1"/>
</dbReference>
<keyword evidence="11" id="KW-1185">Reference proteome</keyword>
<feature type="coiled-coil region" evidence="7">
    <location>
        <begin position="341"/>
        <end position="368"/>
    </location>
</feature>
<feature type="transmembrane region" description="Helical" evidence="8">
    <location>
        <begin position="12"/>
        <end position="36"/>
    </location>
</feature>
<dbReference type="SUPFAM" id="SSF55785">
    <property type="entry name" value="PYP-like sensor domain (PAS domain)"/>
    <property type="match status" value="1"/>
</dbReference>
<dbReference type="GO" id="GO:0016740">
    <property type="term" value="F:transferase activity"/>
    <property type="evidence" value="ECO:0007669"/>
    <property type="project" value="UniProtKB-KW"/>
</dbReference>
<name>A0ABM8UDR2_9GAMM</name>
<evidence type="ECO:0000256" key="5">
    <source>
        <dbReference type="ARBA" id="ARBA00022777"/>
    </source>
</evidence>
<keyword evidence="8" id="KW-1133">Transmembrane helix</keyword>
<dbReference type="PROSITE" id="PS50109">
    <property type="entry name" value="HIS_KIN"/>
    <property type="match status" value="1"/>
</dbReference>
<evidence type="ECO:0000259" key="9">
    <source>
        <dbReference type="PROSITE" id="PS50109"/>
    </source>
</evidence>
<keyword evidence="4 10" id="KW-0808">Transferase</keyword>
<dbReference type="InterPro" id="IPR000014">
    <property type="entry name" value="PAS"/>
</dbReference>
<dbReference type="InterPro" id="IPR036097">
    <property type="entry name" value="HisK_dim/P_sf"/>
</dbReference>
<comment type="catalytic activity">
    <reaction evidence="1">
        <text>ATP + protein L-histidine = ADP + protein N-phospho-L-histidine.</text>
        <dbReference type="EC" id="2.7.13.3"/>
    </reaction>
</comment>
<dbReference type="InterPro" id="IPR003661">
    <property type="entry name" value="HisK_dim/P_dom"/>
</dbReference>
<dbReference type="SMART" id="SM00387">
    <property type="entry name" value="HATPase_c"/>
    <property type="match status" value="1"/>
</dbReference>
<dbReference type="NCBIfam" id="TIGR00229">
    <property type="entry name" value="sensory_box"/>
    <property type="match status" value="1"/>
</dbReference>
<proteinExistence type="predicted"/>
<feature type="domain" description="Histidine kinase" evidence="9">
    <location>
        <begin position="375"/>
        <end position="594"/>
    </location>
</feature>
<sequence length="604" mass="67102">MPDTHIDKRERWQLPAMVVAVIAIVVLPFVFLSSVLKEGVEAAREVEQTGRVEATLHALAYDIRDNEAAVLALVAGFDTPLIQTRLADSGRRIPEGVESLAELTRGHADQQLRVGELKGLLARRAAFIDEVASSDGALPVAAGEIVVRYPVRPLVDSILAEESRLLRVRLAHADRLRRQALGLIWATVAAQLLLFALVGWLARRHSVQRMESERESRRANSRAMAILHTVREPIVLVDHHQRVVMHNPAFAELYGAPKQPGEEALDGRELADTGDGAWRDDALRQRLNDVLVRGRELWDYEHHQTTSDGSERVMLINARRMPLPDREDRVVLLTISDVTAAKATENRIRELNQQLEGKVAQVSDVNRELEAFSYSVSHDLRAPLRHVAGFADKLGRHLGDSADDKARHYIDVIGNSARRMSTLIDDLLVYSRLGRSAMRLQAVDMQSMVAETRAILDANAEADTPGRRIEWRIAPLPILVGDENMLRQVWLNLLGNAVKYTGAREQALIEVGHERMADGSHHFSVRDNGAGFDMQYAGKLFGVFQRMHKASEYPGTGIGLASVRRVLVRHGGKVWAEAEPDAGATFHFTLPASLDPNQKTGPTE</sequence>
<evidence type="ECO:0000256" key="6">
    <source>
        <dbReference type="ARBA" id="ARBA00023136"/>
    </source>
</evidence>
<dbReference type="PANTHER" id="PTHR42878:SF15">
    <property type="entry name" value="BACTERIOPHYTOCHROME"/>
    <property type="match status" value="1"/>
</dbReference>
<feature type="transmembrane region" description="Helical" evidence="8">
    <location>
        <begin position="180"/>
        <end position="202"/>
    </location>
</feature>
<reference evidence="10 11" key="1">
    <citation type="submission" date="2021-04" db="EMBL/GenBank/DDBJ databases">
        <authorList>
            <person name="Rodrigo-Torres L."/>
            <person name="Arahal R. D."/>
            <person name="Lucena T."/>
        </authorList>
    </citation>
    <scope>NUCLEOTIDE SEQUENCE [LARGE SCALE GENOMIC DNA]</scope>
    <source>
        <strain evidence="10 11">CECT 30171</strain>
    </source>
</reference>
<dbReference type="InterPro" id="IPR050351">
    <property type="entry name" value="BphY/WalK/GraS-like"/>
</dbReference>
<dbReference type="Gene3D" id="3.30.565.10">
    <property type="entry name" value="Histidine kinase-like ATPase, C-terminal domain"/>
    <property type="match status" value="1"/>
</dbReference>
<dbReference type="Pfam" id="PF08448">
    <property type="entry name" value="PAS_4"/>
    <property type="match status" value="1"/>
</dbReference>
<keyword evidence="3" id="KW-0597">Phosphoprotein</keyword>
<dbReference type="Pfam" id="PF00512">
    <property type="entry name" value="HisKA"/>
    <property type="match status" value="1"/>
</dbReference>
<organism evidence="10 11">
    <name type="scientific">Novilysobacter luteus</name>
    <dbReference type="NCBI Taxonomy" id="2822368"/>
    <lineage>
        <taxon>Bacteria</taxon>
        <taxon>Pseudomonadati</taxon>
        <taxon>Pseudomonadota</taxon>
        <taxon>Gammaproteobacteria</taxon>
        <taxon>Lysobacterales</taxon>
        <taxon>Lysobacteraceae</taxon>
        <taxon>Novilysobacter</taxon>
    </lineage>
</organism>
<evidence type="ECO:0000313" key="10">
    <source>
        <dbReference type="EMBL" id="CAG4970702.1"/>
    </source>
</evidence>
<protein>
    <recommendedName>
        <fullName evidence="2">histidine kinase</fullName>
        <ecNumber evidence="2">2.7.13.3</ecNumber>
    </recommendedName>
</protein>
<evidence type="ECO:0000256" key="7">
    <source>
        <dbReference type="SAM" id="Coils"/>
    </source>
</evidence>
<dbReference type="Gene3D" id="1.10.287.130">
    <property type="match status" value="1"/>
</dbReference>